<proteinExistence type="predicted"/>
<dbReference type="InterPro" id="IPR036770">
    <property type="entry name" value="Ankyrin_rpt-contain_sf"/>
</dbReference>
<dbReference type="VEuPathDB" id="FungiDB:BO71DRAFT_405139"/>
<keyword evidence="3" id="KW-1185">Reference proteome</keyword>
<organism evidence="2 3">
    <name type="scientific">Aspergillus ellipticus CBS 707.79</name>
    <dbReference type="NCBI Taxonomy" id="1448320"/>
    <lineage>
        <taxon>Eukaryota</taxon>
        <taxon>Fungi</taxon>
        <taxon>Dikarya</taxon>
        <taxon>Ascomycota</taxon>
        <taxon>Pezizomycotina</taxon>
        <taxon>Eurotiomycetes</taxon>
        <taxon>Eurotiomycetidae</taxon>
        <taxon>Eurotiales</taxon>
        <taxon>Aspergillaceae</taxon>
        <taxon>Aspergillus</taxon>
        <taxon>Aspergillus subgen. Circumdati</taxon>
    </lineage>
</organism>
<dbReference type="SMART" id="SM00248">
    <property type="entry name" value="ANK"/>
    <property type="match status" value="5"/>
</dbReference>
<dbReference type="SUPFAM" id="SSF48403">
    <property type="entry name" value="Ankyrin repeat"/>
    <property type="match status" value="1"/>
</dbReference>
<gene>
    <name evidence="2" type="ORF">BO71DRAFT_405139</name>
</gene>
<sequence length="520" mass="57809">MAGAEWELYKPEIVRLYVEENKPLPEVIERMKSMYAFDKKRGQYERKLKKWGCLKYDTRSSDDWKAISKIIEKGKREGKENEVYLNGYECAPAKIRRKTYNKAFVSTVEMFARDCYAQDKVKYLSSIVPWSSISQPPNIDSGSRITAALSILMPEEYEGQHRGLPPKVCNSPTVSNSPRIVYLKPSPVDLVSLNIFLVSNNLSLHSLSGSNGRRIMEIFRENGGKSVGHLKSLLSTSEPTAGATVEKLFAGALRLIDTDVVRMMLDAGMDPNQPINTSYGILAPLQYAATIRKNTKLLTLLLAHGSDVNLSIKGNTALYHAIRHENKQAVLIPLCHGAIVTPSCLAFAVRQRFSLDIISNLIDVCHNVNTRNRLRDYSALAEAIAHENVAAMHLLLGKGAEVNAFVEINFEGVIAETTILGLGTQSKNMEIVEPLLRSCININPEIDGLLYVSPLVIAVKNGQRCSIGEHLWKERLSTVGSTCLLCFTMKELQSLVMANGSIAELWSLRRATDLLLLQGF</sequence>
<dbReference type="Proteomes" id="UP000247810">
    <property type="component" value="Unassembled WGS sequence"/>
</dbReference>
<dbReference type="EMBL" id="KZ825799">
    <property type="protein sequence ID" value="PYH99819.1"/>
    <property type="molecule type" value="Genomic_DNA"/>
</dbReference>
<dbReference type="PANTHER" id="PTHR38788">
    <property type="entry name" value="CLR5 DOMAIN-CONTAINING PROTEIN"/>
    <property type="match status" value="1"/>
</dbReference>
<protein>
    <submittedName>
        <fullName evidence="2">Ankyrin</fullName>
    </submittedName>
</protein>
<feature type="domain" description="Clr5" evidence="1">
    <location>
        <begin position="4"/>
        <end position="53"/>
    </location>
</feature>
<dbReference type="STRING" id="1448320.A0A319DQT1"/>
<accession>A0A319DQT1</accession>
<dbReference type="Pfam" id="PF12796">
    <property type="entry name" value="Ank_2"/>
    <property type="match status" value="1"/>
</dbReference>
<dbReference type="OrthoDB" id="194358at2759"/>
<dbReference type="Pfam" id="PF14420">
    <property type="entry name" value="Clr5"/>
    <property type="match status" value="1"/>
</dbReference>
<dbReference type="PANTHER" id="PTHR38788:SF3">
    <property type="entry name" value="CLR5 DOMAIN-CONTAINING PROTEIN"/>
    <property type="match status" value="1"/>
</dbReference>
<evidence type="ECO:0000313" key="2">
    <source>
        <dbReference type="EMBL" id="PYH99819.1"/>
    </source>
</evidence>
<dbReference type="InterPro" id="IPR002110">
    <property type="entry name" value="Ankyrin_rpt"/>
</dbReference>
<dbReference type="AlphaFoldDB" id="A0A319DQT1"/>
<evidence type="ECO:0000259" key="1">
    <source>
        <dbReference type="Pfam" id="PF14420"/>
    </source>
</evidence>
<dbReference type="InterPro" id="IPR025676">
    <property type="entry name" value="Clr5_dom"/>
</dbReference>
<dbReference type="Gene3D" id="1.25.40.20">
    <property type="entry name" value="Ankyrin repeat-containing domain"/>
    <property type="match status" value="2"/>
</dbReference>
<name>A0A319DQT1_9EURO</name>
<evidence type="ECO:0000313" key="3">
    <source>
        <dbReference type="Proteomes" id="UP000247810"/>
    </source>
</evidence>
<reference evidence="2 3" key="1">
    <citation type="submission" date="2018-02" db="EMBL/GenBank/DDBJ databases">
        <title>The genomes of Aspergillus section Nigri reveals drivers in fungal speciation.</title>
        <authorList>
            <consortium name="DOE Joint Genome Institute"/>
            <person name="Vesth T.C."/>
            <person name="Nybo J."/>
            <person name="Theobald S."/>
            <person name="Brandl J."/>
            <person name="Frisvad J.C."/>
            <person name="Nielsen K.F."/>
            <person name="Lyhne E.K."/>
            <person name="Kogle M.E."/>
            <person name="Kuo A."/>
            <person name="Riley R."/>
            <person name="Clum A."/>
            <person name="Nolan M."/>
            <person name="Lipzen A."/>
            <person name="Salamov A."/>
            <person name="Henrissat B."/>
            <person name="Wiebenga A."/>
            <person name="De vries R.P."/>
            <person name="Grigoriev I.V."/>
            <person name="Mortensen U.H."/>
            <person name="Andersen M.R."/>
            <person name="Baker S.E."/>
        </authorList>
    </citation>
    <scope>NUCLEOTIDE SEQUENCE [LARGE SCALE GENOMIC DNA]</scope>
    <source>
        <strain evidence="2 3">CBS 707.79</strain>
    </source>
</reference>